<dbReference type="SUPFAM" id="SSF46785">
    <property type="entry name" value="Winged helix' DNA-binding domain"/>
    <property type="match status" value="1"/>
</dbReference>
<keyword evidence="1" id="KW-0175">Coiled coil</keyword>
<gene>
    <name evidence="3" type="ORF">D0Q02_14360</name>
</gene>
<dbReference type="PANTHER" id="PTHR34293">
    <property type="entry name" value="HTH-TYPE TRANSCRIPTIONAL REGULATOR TRMBL2"/>
    <property type="match status" value="1"/>
</dbReference>
<feature type="coiled-coil region" evidence="1">
    <location>
        <begin position="76"/>
        <end position="103"/>
    </location>
</feature>
<dbReference type="InterPro" id="IPR051797">
    <property type="entry name" value="TrmB-like"/>
</dbReference>
<organism evidence="3 4">
    <name type="scientific">Micromonospora craniellae</name>
    <dbReference type="NCBI Taxonomy" id="2294034"/>
    <lineage>
        <taxon>Bacteria</taxon>
        <taxon>Bacillati</taxon>
        <taxon>Actinomycetota</taxon>
        <taxon>Actinomycetes</taxon>
        <taxon>Micromonosporales</taxon>
        <taxon>Micromonosporaceae</taxon>
        <taxon>Micromonospora</taxon>
    </lineage>
</organism>
<comment type="caution">
    <text evidence="3">The sequence shown here is derived from an EMBL/GenBank/DDBJ whole genome shotgun (WGS) entry which is preliminary data.</text>
</comment>
<dbReference type="InterPro" id="IPR016032">
    <property type="entry name" value="Sig_transdc_resp-reg_C-effctor"/>
</dbReference>
<keyword evidence="4" id="KW-1185">Reference proteome</keyword>
<sequence>MFSTLGISTTAEAVYMTMLRQSTWGVAEIAESLGIDAGQVHDALDELIELALVRESPVRPGNLTPTSPKVGLAALLARAKADIAQQQYEIEATQAAIDALSEAHHVDQSDQSDQLVQIAQLDSVRQRLQQLARMTQVECLSFNPGGAHRPDAMAASKPVNQEALERGVTIKSIYQDSFRNDPDTLAYARWFNSLGGETRCVPVVLFQMIIVDRRIALLPVDPTDARKGAIEIHNAGIIAALSTLFDHAWSTATPFGSAATADENGLEPTERQLLQLLGDGNTDEATARKLGLSVRTVQRMMSDLTTRLGAESRFQAGANAVRQRWL</sequence>
<evidence type="ECO:0000256" key="1">
    <source>
        <dbReference type="SAM" id="Coils"/>
    </source>
</evidence>
<dbReference type="RefSeq" id="WP_117228484.1">
    <property type="nucleotide sequence ID" value="NZ_CP061725.1"/>
</dbReference>
<dbReference type="OrthoDB" id="4266042at2"/>
<evidence type="ECO:0000259" key="2">
    <source>
        <dbReference type="PROSITE" id="PS50043"/>
    </source>
</evidence>
<accession>A0A372FYI9</accession>
<dbReference type="SUPFAM" id="SSF46894">
    <property type="entry name" value="C-terminal effector domain of the bipartite response regulators"/>
    <property type="match status" value="1"/>
</dbReference>
<dbReference type="GO" id="GO:0003677">
    <property type="term" value="F:DNA binding"/>
    <property type="evidence" value="ECO:0007669"/>
    <property type="project" value="InterPro"/>
</dbReference>
<dbReference type="Gene3D" id="1.10.10.10">
    <property type="entry name" value="Winged helix-like DNA-binding domain superfamily/Winged helix DNA-binding domain"/>
    <property type="match status" value="2"/>
</dbReference>
<dbReference type="InterPro" id="IPR036390">
    <property type="entry name" value="WH_DNA-bd_sf"/>
</dbReference>
<evidence type="ECO:0000313" key="4">
    <source>
        <dbReference type="Proteomes" id="UP000262621"/>
    </source>
</evidence>
<name>A0A372FYI9_9ACTN</name>
<dbReference type="GO" id="GO:0006355">
    <property type="term" value="P:regulation of DNA-templated transcription"/>
    <property type="evidence" value="ECO:0007669"/>
    <property type="project" value="InterPro"/>
</dbReference>
<dbReference type="CDD" id="cd06170">
    <property type="entry name" value="LuxR_C_like"/>
    <property type="match status" value="1"/>
</dbReference>
<dbReference type="PROSITE" id="PS50043">
    <property type="entry name" value="HTH_LUXR_2"/>
    <property type="match status" value="1"/>
</dbReference>
<dbReference type="Pfam" id="PF01978">
    <property type="entry name" value="TrmB"/>
    <property type="match status" value="1"/>
</dbReference>
<reference evidence="3 4" key="1">
    <citation type="submission" date="2018-08" db="EMBL/GenBank/DDBJ databases">
        <title>Verrucosispora craniellae sp. nov., isolated from a marine sponge in the South China Sea.</title>
        <authorList>
            <person name="Li L."/>
            <person name="Lin H.W."/>
        </authorList>
    </citation>
    <scope>NUCLEOTIDE SEQUENCE [LARGE SCALE GENOMIC DNA]</scope>
    <source>
        <strain evidence="3 4">LHW63014</strain>
    </source>
</reference>
<dbReference type="SMART" id="SM00421">
    <property type="entry name" value="HTH_LUXR"/>
    <property type="match status" value="1"/>
</dbReference>
<dbReference type="InterPro" id="IPR036388">
    <property type="entry name" value="WH-like_DNA-bd_sf"/>
</dbReference>
<proteinExistence type="predicted"/>
<dbReference type="Pfam" id="PF00196">
    <property type="entry name" value="GerE"/>
    <property type="match status" value="1"/>
</dbReference>
<feature type="domain" description="HTH luxR-type" evidence="2">
    <location>
        <begin position="259"/>
        <end position="324"/>
    </location>
</feature>
<dbReference type="InterPro" id="IPR002831">
    <property type="entry name" value="Tscrpt_reg_TrmB_N"/>
</dbReference>
<dbReference type="PANTHER" id="PTHR34293:SF1">
    <property type="entry name" value="HTH-TYPE TRANSCRIPTIONAL REGULATOR TRMBL2"/>
    <property type="match status" value="1"/>
</dbReference>
<protein>
    <submittedName>
        <fullName evidence="3">LuxR family transcriptional regulator</fullName>
    </submittedName>
</protein>
<dbReference type="Proteomes" id="UP000262621">
    <property type="component" value="Unassembled WGS sequence"/>
</dbReference>
<evidence type="ECO:0000313" key="3">
    <source>
        <dbReference type="EMBL" id="RFS45793.1"/>
    </source>
</evidence>
<dbReference type="EMBL" id="QVFU01000013">
    <property type="protein sequence ID" value="RFS45793.1"/>
    <property type="molecule type" value="Genomic_DNA"/>
</dbReference>
<dbReference type="AlphaFoldDB" id="A0A372FYI9"/>
<dbReference type="InterPro" id="IPR000792">
    <property type="entry name" value="Tscrpt_reg_LuxR_C"/>
</dbReference>